<dbReference type="GO" id="GO:0016787">
    <property type="term" value="F:hydrolase activity"/>
    <property type="evidence" value="ECO:0007669"/>
    <property type="project" value="InterPro"/>
</dbReference>
<evidence type="ECO:0000256" key="1">
    <source>
        <dbReference type="ARBA" id="ARBA00038310"/>
    </source>
</evidence>
<organism evidence="3 4">
    <name type="scientific">Sphingomonas tagetis</name>
    <dbReference type="NCBI Taxonomy" id="2949092"/>
    <lineage>
        <taxon>Bacteria</taxon>
        <taxon>Pseudomonadati</taxon>
        <taxon>Pseudomonadota</taxon>
        <taxon>Alphaproteobacteria</taxon>
        <taxon>Sphingomonadales</taxon>
        <taxon>Sphingomonadaceae</taxon>
        <taxon>Sphingomonas</taxon>
    </lineage>
</organism>
<evidence type="ECO:0000259" key="2">
    <source>
        <dbReference type="Pfam" id="PF04909"/>
    </source>
</evidence>
<dbReference type="Gene3D" id="3.20.20.140">
    <property type="entry name" value="Metal-dependent hydrolases"/>
    <property type="match status" value="1"/>
</dbReference>
<evidence type="ECO:0000313" key="4">
    <source>
        <dbReference type="Proteomes" id="UP001139451"/>
    </source>
</evidence>
<sequence>MQIVDAHHHLWDAADPRYMNFRGGGRQRFWGNFNETSARYLVDDYLRDFRPAGLVKSVHVEAGFDPSDPIAETRLLQAMADDPTAAGFPHAIVALTDLSDPQVERVLEAQASHANVRGVRQMLNRDETSMLCLADRDHLADSQWQRNFALLRGYGLSFDLSVNPAQMPQAAALARAHPDIPLALCHLGFPIERHGWGIECWRAGMAALRDCPNVCVKMSGIGMFDRYWTRESVRRIVCEALDLFGPDRMMFGSNFPIDKLMASAVELKQALLDVTGMLSDEEQRQLFFGTASRFYRI</sequence>
<comment type="similarity">
    <text evidence="1">Belongs to the metallo-dependent hydrolases superfamily.</text>
</comment>
<dbReference type="SUPFAM" id="SSF51556">
    <property type="entry name" value="Metallo-dependent hydrolases"/>
    <property type="match status" value="1"/>
</dbReference>
<protein>
    <submittedName>
        <fullName evidence="3">Amidohydrolase family protein</fullName>
    </submittedName>
</protein>
<dbReference type="EMBL" id="JAMLDX010000023">
    <property type="protein sequence ID" value="MCP3732789.1"/>
    <property type="molecule type" value="Genomic_DNA"/>
</dbReference>
<reference evidence="3" key="1">
    <citation type="submission" date="2022-05" db="EMBL/GenBank/DDBJ databases">
        <title>Sphingomonas sp. strain MG17 Genome sequencing and assembly.</title>
        <authorList>
            <person name="Kim I."/>
        </authorList>
    </citation>
    <scope>NUCLEOTIDE SEQUENCE</scope>
    <source>
        <strain evidence="3">MG17</strain>
    </source>
</reference>
<dbReference type="PANTHER" id="PTHR43569:SF1">
    <property type="entry name" value="BLL3371 PROTEIN"/>
    <property type="match status" value="1"/>
</dbReference>
<dbReference type="InterPro" id="IPR052350">
    <property type="entry name" value="Metallo-dep_Lactonases"/>
</dbReference>
<feature type="domain" description="Amidohydrolase-related" evidence="2">
    <location>
        <begin position="4"/>
        <end position="297"/>
    </location>
</feature>
<name>A0A9X2KMM5_9SPHN</name>
<dbReference type="AlphaFoldDB" id="A0A9X2KMM5"/>
<comment type="caution">
    <text evidence="3">The sequence shown here is derived from an EMBL/GenBank/DDBJ whole genome shotgun (WGS) entry which is preliminary data.</text>
</comment>
<proteinExistence type="inferred from homology"/>
<gene>
    <name evidence="3" type="ORF">M9978_20425</name>
</gene>
<dbReference type="Proteomes" id="UP001139451">
    <property type="component" value="Unassembled WGS sequence"/>
</dbReference>
<keyword evidence="4" id="KW-1185">Reference proteome</keyword>
<dbReference type="Pfam" id="PF04909">
    <property type="entry name" value="Amidohydro_2"/>
    <property type="match status" value="1"/>
</dbReference>
<dbReference type="PANTHER" id="PTHR43569">
    <property type="entry name" value="AMIDOHYDROLASE"/>
    <property type="match status" value="1"/>
</dbReference>
<dbReference type="InterPro" id="IPR032466">
    <property type="entry name" value="Metal_Hydrolase"/>
</dbReference>
<dbReference type="InterPro" id="IPR006680">
    <property type="entry name" value="Amidohydro-rel"/>
</dbReference>
<dbReference type="RefSeq" id="WP_254296524.1">
    <property type="nucleotide sequence ID" value="NZ_JAMLDX010000023.1"/>
</dbReference>
<evidence type="ECO:0000313" key="3">
    <source>
        <dbReference type="EMBL" id="MCP3732789.1"/>
    </source>
</evidence>
<accession>A0A9X2KMM5</accession>